<dbReference type="RefSeq" id="WP_194049512.1">
    <property type="nucleotide sequence ID" value="NZ_CP063373.1"/>
</dbReference>
<gene>
    <name evidence="2" type="ORF">IM697_22695</name>
</gene>
<feature type="signal peptide" evidence="1">
    <location>
        <begin position="1"/>
        <end position="25"/>
    </location>
</feature>
<sequence length="127" mass="13545">MRRGNLIRTAATAAMAAGLAIGASAAPGAAADRSYIVTKQGADWGQFYDDGEFLICDEEADGHGVYLQYRNEEGDTRSWTDSGGADGVCGSGDATDAISAAHWFRVCERINNRPDKCSDKAYITWGD</sequence>
<organism evidence="2 3">
    <name type="scientific">Streptomyces ferrugineus</name>
    <dbReference type="NCBI Taxonomy" id="1413221"/>
    <lineage>
        <taxon>Bacteria</taxon>
        <taxon>Bacillati</taxon>
        <taxon>Actinomycetota</taxon>
        <taxon>Actinomycetes</taxon>
        <taxon>Kitasatosporales</taxon>
        <taxon>Streptomycetaceae</taxon>
        <taxon>Streptomyces</taxon>
    </lineage>
</organism>
<protein>
    <recommendedName>
        <fullName evidence="4">Secreted protein</fullName>
    </recommendedName>
</protein>
<keyword evidence="3" id="KW-1185">Reference proteome</keyword>
<feature type="chain" id="PRO_5031554012" description="Secreted protein" evidence="1">
    <location>
        <begin position="26"/>
        <end position="127"/>
    </location>
</feature>
<proteinExistence type="predicted"/>
<evidence type="ECO:0000313" key="2">
    <source>
        <dbReference type="EMBL" id="QOV40933.1"/>
    </source>
</evidence>
<name>A0A7M2SZD5_9ACTN</name>
<keyword evidence="1" id="KW-0732">Signal</keyword>
<dbReference type="EMBL" id="CP063373">
    <property type="protein sequence ID" value="QOV40933.1"/>
    <property type="molecule type" value="Genomic_DNA"/>
</dbReference>
<evidence type="ECO:0000256" key="1">
    <source>
        <dbReference type="SAM" id="SignalP"/>
    </source>
</evidence>
<evidence type="ECO:0000313" key="3">
    <source>
        <dbReference type="Proteomes" id="UP000594205"/>
    </source>
</evidence>
<dbReference type="Proteomes" id="UP000594205">
    <property type="component" value="Chromosome"/>
</dbReference>
<accession>A0A7M2SZD5</accession>
<reference evidence="2 3" key="1">
    <citation type="submission" date="2020-10" db="EMBL/GenBank/DDBJ databases">
        <title>Streptomyces ferrugineus complate genome analysis.</title>
        <authorList>
            <person name="Anwar N."/>
        </authorList>
    </citation>
    <scope>NUCLEOTIDE SEQUENCE [LARGE SCALE GENOMIC DNA]</scope>
    <source>
        <strain evidence="2 3">CCTCC AA2014009</strain>
    </source>
</reference>
<evidence type="ECO:0008006" key="4">
    <source>
        <dbReference type="Google" id="ProtNLM"/>
    </source>
</evidence>
<dbReference type="AlphaFoldDB" id="A0A7M2SZD5"/>
<dbReference type="KEGG" id="sfeu:IM697_22695"/>